<dbReference type="GeneID" id="14873828"/>
<dbReference type="RefSeq" id="XP_004358771.1">
    <property type="nucleotide sequence ID" value="XM_004358714.1"/>
</dbReference>
<evidence type="ECO:0000256" key="6">
    <source>
        <dbReference type="SAM" id="MobiDB-lite"/>
    </source>
</evidence>
<dbReference type="EMBL" id="GL883010">
    <property type="protein sequence ID" value="EGG20921.1"/>
    <property type="molecule type" value="Genomic_DNA"/>
</dbReference>
<dbReference type="SMART" id="SM00727">
    <property type="entry name" value="STI1"/>
    <property type="match status" value="2"/>
</dbReference>
<dbReference type="FunFam" id="1.10.260.100:FF:000002">
    <property type="entry name" value="Stress-induced-phosphoprotein 1 (Hsp70/Hsp90-organizing)"/>
    <property type="match status" value="1"/>
</dbReference>
<name>F4PTU2_CACFS</name>
<dbReference type="OMA" id="MYSAREN"/>
<sequence>MSDSAVELKNKGNAAFSAKNYEEAVKYFTEAIALQPNEHTFYSNRSACYSALDQYALALEDGRKTIQLKPDWSKGYLREATALLNLNNAKDALVAVNKGLELEPSNKQLQDLKEDIQDDLNPPKGLFGPDTLVKLAMDPRTRDFVSQPDFVKAIQEIQADPKNLGKHISDKRITAAMGVVLGINLSTAGDGDFGFDQQQPGQQSSYQEPPKPKPAEPKPKPAPVVVEVTEGQKEREKGNACYKDKKFEQAISHYDKAYELDDKDLLSLNNKAAVYLEMGRVQDCIDLCKKATERASELRADYKIKAKILTRLGNAYMRSTPPQLDDALKAYKSAIIEDKNAETMANVSKCEKLKRERDEREYINPEKSAEAKNQGNEHFKKGEYPEAIKCFEEAIKRNPSDHTIYSNRSACYSKLGEYPLAVKDAEKVIELAPTFIKGYIRKGSALFAMGEYQNTLEMCDQGLRIEEDNKELTDLSQRAIFAINRKQSEMSDEERLQDALKNPEIAEILQDPIMNQILKDMQGNPAAVQEHLKNPGVRAKFEKLVKAGVVRLGR</sequence>
<dbReference type="Pfam" id="PF13181">
    <property type="entry name" value="TPR_8"/>
    <property type="match status" value="1"/>
</dbReference>
<dbReference type="STRING" id="1054147.F4PTU2"/>
<gene>
    <name evidence="8" type="primary">sti1</name>
    <name evidence="8" type="ORF">DFA_00788</name>
</gene>
<feature type="repeat" description="TPR" evidence="5">
    <location>
        <begin position="368"/>
        <end position="401"/>
    </location>
</feature>
<dbReference type="Gene3D" id="1.10.260.100">
    <property type="match status" value="2"/>
</dbReference>
<organism evidence="8 9">
    <name type="scientific">Cavenderia fasciculata</name>
    <name type="common">Slime mold</name>
    <name type="synonym">Dictyostelium fasciculatum</name>
    <dbReference type="NCBI Taxonomy" id="261658"/>
    <lineage>
        <taxon>Eukaryota</taxon>
        <taxon>Amoebozoa</taxon>
        <taxon>Evosea</taxon>
        <taxon>Eumycetozoa</taxon>
        <taxon>Dictyostelia</taxon>
        <taxon>Acytosteliales</taxon>
        <taxon>Cavenderiaceae</taxon>
        <taxon>Cavenderia</taxon>
    </lineage>
</organism>
<evidence type="ECO:0000256" key="4">
    <source>
        <dbReference type="ARBA" id="ARBA00022803"/>
    </source>
</evidence>
<dbReference type="InterPro" id="IPR011990">
    <property type="entry name" value="TPR-like_helical_dom_sf"/>
</dbReference>
<dbReference type="Pfam" id="PF00515">
    <property type="entry name" value="TPR_1"/>
    <property type="match status" value="2"/>
</dbReference>
<dbReference type="PANTHER" id="PTHR22904:SF523">
    <property type="entry name" value="STRESS-INDUCED-PHOSPHOPROTEIN 1"/>
    <property type="match status" value="1"/>
</dbReference>
<evidence type="ECO:0000256" key="2">
    <source>
        <dbReference type="ARBA" id="ARBA00022490"/>
    </source>
</evidence>
<dbReference type="OrthoDB" id="2423701at2759"/>
<feature type="repeat" description="TPR" evidence="5">
    <location>
        <begin position="5"/>
        <end position="38"/>
    </location>
</feature>
<dbReference type="PANTHER" id="PTHR22904">
    <property type="entry name" value="TPR REPEAT CONTAINING PROTEIN"/>
    <property type="match status" value="1"/>
</dbReference>
<accession>F4PTU2</accession>
<dbReference type="FunFam" id="1.25.40.10:FF:000020">
    <property type="entry name" value="Stress-induced phosphoprotein 1"/>
    <property type="match status" value="1"/>
</dbReference>
<evidence type="ECO:0000313" key="9">
    <source>
        <dbReference type="Proteomes" id="UP000007797"/>
    </source>
</evidence>
<feature type="region of interest" description="Disordered" evidence="6">
    <location>
        <begin position="191"/>
        <end position="223"/>
    </location>
</feature>
<dbReference type="Proteomes" id="UP000007797">
    <property type="component" value="Unassembled WGS sequence"/>
</dbReference>
<feature type="repeat" description="TPR" evidence="5">
    <location>
        <begin position="73"/>
        <end position="106"/>
    </location>
</feature>
<dbReference type="GO" id="GO:0051879">
    <property type="term" value="F:Hsp90 protein binding"/>
    <property type="evidence" value="ECO:0007669"/>
    <property type="project" value="TreeGrafter"/>
</dbReference>
<comment type="subcellular location">
    <subcellularLocation>
        <location evidence="1">Cytoplasm</location>
    </subcellularLocation>
</comment>
<keyword evidence="9" id="KW-1185">Reference proteome</keyword>
<evidence type="ECO:0000259" key="7">
    <source>
        <dbReference type="SMART" id="SM00727"/>
    </source>
</evidence>
<evidence type="ECO:0000313" key="8">
    <source>
        <dbReference type="EMBL" id="EGG20921.1"/>
    </source>
</evidence>
<dbReference type="GO" id="GO:0005737">
    <property type="term" value="C:cytoplasm"/>
    <property type="evidence" value="ECO:0007669"/>
    <property type="project" value="UniProtKB-SubCell"/>
</dbReference>
<dbReference type="InterPro" id="IPR041243">
    <property type="entry name" value="STI1/HOP_DP"/>
</dbReference>
<protein>
    <submittedName>
        <fullName evidence="8">Tetratricopeptide-like helical domain-containing protein</fullName>
    </submittedName>
</protein>
<evidence type="ECO:0000256" key="1">
    <source>
        <dbReference type="ARBA" id="ARBA00004496"/>
    </source>
</evidence>
<dbReference type="InterPro" id="IPR006636">
    <property type="entry name" value="STI1_HS-bd"/>
</dbReference>
<reference evidence="9" key="1">
    <citation type="journal article" date="2011" name="Genome Res.">
        <title>Phylogeny-wide analysis of social amoeba genomes highlights ancient origins for complex intercellular communication.</title>
        <authorList>
            <person name="Heidel A.J."/>
            <person name="Lawal H.M."/>
            <person name="Felder M."/>
            <person name="Schilde C."/>
            <person name="Helps N.R."/>
            <person name="Tunggal B."/>
            <person name="Rivero F."/>
            <person name="John U."/>
            <person name="Schleicher M."/>
            <person name="Eichinger L."/>
            <person name="Platzer M."/>
            <person name="Noegel A.A."/>
            <person name="Schaap P."/>
            <person name="Gloeckner G."/>
        </authorList>
    </citation>
    <scope>NUCLEOTIDE SEQUENCE [LARGE SCALE GENOMIC DNA]</scope>
    <source>
        <strain evidence="9">SH3</strain>
    </source>
</reference>
<keyword evidence="2" id="KW-0963">Cytoplasm</keyword>
<dbReference type="SMART" id="SM00028">
    <property type="entry name" value="TPR"/>
    <property type="match status" value="9"/>
</dbReference>
<feature type="domain" description="STI1" evidence="7">
    <location>
        <begin position="130"/>
        <end position="167"/>
    </location>
</feature>
<dbReference type="FunFam" id="1.25.40.10:FF:000027">
    <property type="entry name" value="stress-induced-phosphoprotein 1 isoform X1"/>
    <property type="match status" value="1"/>
</dbReference>
<dbReference type="InterPro" id="IPR019734">
    <property type="entry name" value="TPR_rpt"/>
</dbReference>
<proteinExistence type="predicted"/>
<feature type="domain" description="STI1" evidence="7">
    <location>
        <begin position="502"/>
        <end position="541"/>
    </location>
</feature>
<evidence type="ECO:0000256" key="3">
    <source>
        <dbReference type="ARBA" id="ARBA00022737"/>
    </source>
</evidence>
<keyword evidence="3" id="KW-0677">Repeat</keyword>
<dbReference type="Pfam" id="PF17830">
    <property type="entry name" value="STI1-HOP_DP"/>
    <property type="match status" value="2"/>
</dbReference>
<feature type="repeat" description="TPR" evidence="5">
    <location>
        <begin position="402"/>
        <end position="435"/>
    </location>
</feature>
<evidence type="ECO:0000256" key="5">
    <source>
        <dbReference type="PROSITE-ProRule" id="PRU00339"/>
    </source>
</evidence>
<dbReference type="PROSITE" id="PS50005">
    <property type="entry name" value="TPR"/>
    <property type="match status" value="4"/>
</dbReference>
<dbReference type="FunFam" id="1.25.40.10:FF:000010">
    <property type="entry name" value="Stress-induced phosphoprotein 1"/>
    <property type="match status" value="1"/>
</dbReference>
<feature type="compositionally biased region" description="Low complexity" evidence="6">
    <location>
        <begin position="194"/>
        <end position="203"/>
    </location>
</feature>
<dbReference type="AlphaFoldDB" id="F4PTU2"/>
<dbReference type="Gene3D" id="1.25.40.10">
    <property type="entry name" value="Tetratricopeptide repeat domain"/>
    <property type="match status" value="3"/>
</dbReference>
<dbReference type="SUPFAM" id="SSF48452">
    <property type="entry name" value="TPR-like"/>
    <property type="match status" value="3"/>
</dbReference>
<feature type="compositionally biased region" description="Basic and acidic residues" evidence="6">
    <location>
        <begin position="210"/>
        <end position="219"/>
    </location>
</feature>
<keyword evidence="4 5" id="KW-0802">TPR repeat</keyword>
<dbReference type="KEGG" id="dfa:DFA_00788"/>